<dbReference type="PANTHER" id="PTHR22604:SF105">
    <property type="entry name" value="TRANS-1,2-DIHYDROBENZENE-1,2-DIOL DEHYDROGENASE"/>
    <property type="match status" value="1"/>
</dbReference>
<dbReference type="Pfam" id="PF22725">
    <property type="entry name" value="GFO_IDH_MocA_C3"/>
    <property type="match status" value="1"/>
</dbReference>
<dbReference type="SUPFAM" id="SSF51735">
    <property type="entry name" value="NAD(P)-binding Rossmann-fold domains"/>
    <property type="match status" value="1"/>
</dbReference>
<accession>A0ABW4FT12</accession>
<proteinExistence type="inferred from homology"/>
<dbReference type="Gene3D" id="3.30.360.10">
    <property type="entry name" value="Dihydrodipicolinate Reductase, domain 2"/>
    <property type="match status" value="1"/>
</dbReference>
<dbReference type="InterPro" id="IPR036291">
    <property type="entry name" value="NAD(P)-bd_dom_sf"/>
</dbReference>
<sequence length="360" mass="38490">MTDDRAAHGATGTTGTTVRIGVLGAARIVKTALTQPAHEVPEVTVAALAARDPARARAHADRLGIPHVHDSYDALLADPAIDAVYVAVPNGLHATWSERALRAGKHVLVEKPVTANESEARRLAQVAEETGRIACEAMHPLYHPLTDRVRALLAAGTIGEIRHLEAHIAFPIPSSKDIRWSYELGGGALMDLGVYAVALLRTYAGATGPAAAEITEVVQAKAPTRTKDVDRRVDARLRFAGGATGRIVATMWGWPPLATRCLVEGTKGRLTVLNPLGPQMFNRITVTAAGRRTRESVPREPSTYACQLRAFARAVVDGERPRTDAVHFVPTMGVIDAIYRRAGLPIRGARVADPVADEVA</sequence>
<dbReference type="RefSeq" id="WP_343985757.1">
    <property type="nucleotide sequence ID" value="NZ_BAAAJG010000026.1"/>
</dbReference>
<gene>
    <name evidence="5" type="ORF">ACFSCY_29850</name>
</gene>
<keyword evidence="2" id="KW-0560">Oxidoreductase</keyword>
<dbReference type="EMBL" id="JBHUCP010000025">
    <property type="protein sequence ID" value="MFD1533635.1"/>
    <property type="molecule type" value="Genomic_DNA"/>
</dbReference>
<evidence type="ECO:0000313" key="5">
    <source>
        <dbReference type="EMBL" id="MFD1533635.1"/>
    </source>
</evidence>
<evidence type="ECO:0000259" key="4">
    <source>
        <dbReference type="Pfam" id="PF22725"/>
    </source>
</evidence>
<protein>
    <submittedName>
        <fullName evidence="5">Gfo/Idh/MocA family protein</fullName>
    </submittedName>
</protein>
<dbReference type="Pfam" id="PF01408">
    <property type="entry name" value="GFO_IDH_MocA"/>
    <property type="match status" value="1"/>
</dbReference>
<dbReference type="InterPro" id="IPR055170">
    <property type="entry name" value="GFO_IDH_MocA-like_dom"/>
</dbReference>
<feature type="domain" description="GFO/IDH/MocA-like oxidoreductase" evidence="4">
    <location>
        <begin position="148"/>
        <end position="270"/>
    </location>
</feature>
<comment type="caution">
    <text evidence="5">The sequence shown here is derived from an EMBL/GenBank/DDBJ whole genome shotgun (WGS) entry which is preliminary data.</text>
</comment>
<dbReference type="InterPro" id="IPR050984">
    <property type="entry name" value="Gfo/Idh/MocA_domain"/>
</dbReference>
<dbReference type="PANTHER" id="PTHR22604">
    <property type="entry name" value="OXIDOREDUCTASES"/>
    <property type="match status" value="1"/>
</dbReference>
<comment type="similarity">
    <text evidence="1">Belongs to the Gfo/Idh/MocA family.</text>
</comment>
<dbReference type="SUPFAM" id="SSF55347">
    <property type="entry name" value="Glyceraldehyde-3-phosphate dehydrogenase-like, C-terminal domain"/>
    <property type="match status" value="1"/>
</dbReference>
<evidence type="ECO:0000256" key="1">
    <source>
        <dbReference type="ARBA" id="ARBA00010928"/>
    </source>
</evidence>
<feature type="domain" description="Gfo/Idh/MocA-like oxidoreductase N-terminal" evidence="3">
    <location>
        <begin position="18"/>
        <end position="134"/>
    </location>
</feature>
<dbReference type="Gene3D" id="3.40.50.720">
    <property type="entry name" value="NAD(P)-binding Rossmann-like Domain"/>
    <property type="match status" value="1"/>
</dbReference>
<keyword evidence="6" id="KW-1185">Reference proteome</keyword>
<evidence type="ECO:0000256" key="2">
    <source>
        <dbReference type="ARBA" id="ARBA00023002"/>
    </source>
</evidence>
<organism evidence="5 6">
    <name type="scientific">Pseudonocardia aurantiaca</name>
    <dbReference type="NCBI Taxonomy" id="75290"/>
    <lineage>
        <taxon>Bacteria</taxon>
        <taxon>Bacillati</taxon>
        <taxon>Actinomycetota</taxon>
        <taxon>Actinomycetes</taxon>
        <taxon>Pseudonocardiales</taxon>
        <taxon>Pseudonocardiaceae</taxon>
        <taxon>Pseudonocardia</taxon>
    </lineage>
</organism>
<evidence type="ECO:0000313" key="6">
    <source>
        <dbReference type="Proteomes" id="UP001597145"/>
    </source>
</evidence>
<evidence type="ECO:0000259" key="3">
    <source>
        <dbReference type="Pfam" id="PF01408"/>
    </source>
</evidence>
<reference evidence="6" key="1">
    <citation type="journal article" date="2019" name="Int. J. Syst. Evol. Microbiol.">
        <title>The Global Catalogue of Microorganisms (GCM) 10K type strain sequencing project: providing services to taxonomists for standard genome sequencing and annotation.</title>
        <authorList>
            <consortium name="The Broad Institute Genomics Platform"/>
            <consortium name="The Broad Institute Genome Sequencing Center for Infectious Disease"/>
            <person name="Wu L."/>
            <person name="Ma J."/>
        </authorList>
    </citation>
    <scope>NUCLEOTIDE SEQUENCE [LARGE SCALE GENOMIC DNA]</scope>
    <source>
        <strain evidence="6">JCM 12165</strain>
    </source>
</reference>
<dbReference type="Proteomes" id="UP001597145">
    <property type="component" value="Unassembled WGS sequence"/>
</dbReference>
<name>A0ABW4FT12_9PSEU</name>
<dbReference type="InterPro" id="IPR000683">
    <property type="entry name" value="Gfo/Idh/MocA-like_OxRdtase_N"/>
</dbReference>